<dbReference type="Pfam" id="PF00550">
    <property type="entry name" value="PP-binding"/>
    <property type="match status" value="1"/>
</dbReference>
<dbReference type="RefSeq" id="WP_106614065.1">
    <property type="nucleotide sequence ID" value="NZ_PYAX01000002.1"/>
</dbReference>
<dbReference type="OrthoDB" id="4237505at2"/>
<dbReference type="InterPro" id="IPR020806">
    <property type="entry name" value="PKS_PP-bd"/>
</dbReference>
<dbReference type="SMART" id="SM00823">
    <property type="entry name" value="PKS_PP"/>
    <property type="match status" value="1"/>
</dbReference>
<evidence type="ECO:0000256" key="1">
    <source>
        <dbReference type="ARBA" id="ARBA00022450"/>
    </source>
</evidence>
<dbReference type="PANTHER" id="PTHR45527">
    <property type="entry name" value="NONRIBOSOMAL PEPTIDE SYNTHETASE"/>
    <property type="match status" value="1"/>
</dbReference>
<dbReference type="Gene3D" id="1.10.1200.10">
    <property type="entry name" value="ACP-like"/>
    <property type="match status" value="1"/>
</dbReference>
<dbReference type="GO" id="GO:0005737">
    <property type="term" value="C:cytoplasm"/>
    <property type="evidence" value="ECO:0007669"/>
    <property type="project" value="TreeGrafter"/>
</dbReference>
<sequence>MTTIGITATELTDLVVEVYRDALANPSLDSDSDFFEAGGDSLAAFQITARLQAALGVDVPVALVFAYPSPADLASVVEQELEVG</sequence>
<organism evidence="4 5">
    <name type="scientific">Saccharothrix carnea</name>
    <dbReference type="NCBI Taxonomy" id="1280637"/>
    <lineage>
        <taxon>Bacteria</taxon>
        <taxon>Bacillati</taxon>
        <taxon>Actinomycetota</taxon>
        <taxon>Actinomycetes</taxon>
        <taxon>Pseudonocardiales</taxon>
        <taxon>Pseudonocardiaceae</taxon>
        <taxon>Saccharothrix</taxon>
    </lineage>
</organism>
<dbReference type="AlphaFoldDB" id="A0A2P8IF02"/>
<accession>A0A2P8IF02</accession>
<proteinExistence type="predicted"/>
<protein>
    <submittedName>
        <fullName evidence="4">Phosphopantetheine binding protein</fullName>
    </submittedName>
</protein>
<keyword evidence="2" id="KW-0597">Phosphoprotein</keyword>
<keyword evidence="5" id="KW-1185">Reference proteome</keyword>
<feature type="domain" description="Carrier" evidence="3">
    <location>
        <begin position="6"/>
        <end position="81"/>
    </location>
</feature>
<dbReference type="InterPro" id="IPR036736">
    <property type="entry name" value="ACP-like_sf"/>
</dbReference>
<evidence type="ECO:0000313" key="5">
    <source>
        <dbReference type="Proteomes" id="UP000241118"/>
    </source>
</evidence>
<dbReference type="GO" id="GO:0031177">
    <property type="term" value="F:phosphopantetheine binding"/>
    <property type="evidence" value="ECO:0007669"/>
    <property type="project" value="InterPro"/>
</dbReference>
<evidence type="ECO:0000313" key="4">
    <source>
        <dbReference type="EMBL" id="PSL57045.1"/>
    </source>
</evidence>
<evidence type="ECO:0000256" key="2">
    <source>
        <dbReference type="ARBA" id="ARBA00022553"/>
    </source>
</evidence>
<reference evidence="4 5" key="1">
    <citation type="submission" date="2018-03" db="EMBL/GenBank/DDBJ databases">
        <title>Genomic Encyclopedia of Type Strains, Phase III (KMG-III): the genomes of soil and plant-associated and newly described type strains.</title>
        <authorList>
            <person name="Whitman W."/>
        </authorList>
    </citation>
    <scope>NUCLEOTIDE SEQUENCE [LARGE SCALE GENOMIC DNA]</scope>
    <source>
        <strain evidence="4 5">CGMCC 4.7097</strain>
    </source>
</reference>
<comment type="caution">
    <text evidence="4">The sequence shown here is derived from an EMBL/GenBank/DDBJ whole genome shotgun (WGS) entry which is preliminary data.</text>
</comment>
<keyword evidence="1" id="KW-0596">Phosphopantetheine</keyword>
<dbReference type="GO" id="GO:0044550">
    <property type="term" value="P:secondary metabolite biosynthetic process"/>
    <property type="evidence" value="ECO:0007669"/>
    <property type="project" value="TreeGrafter"/>
</dbReference>
<dbReference type="PANTHER" id="PTHR45527:SF1">
    <property type="entry name" value="FATTY ACID SYNTHASE"/>
    <property type="match status" value="1"/>
</dbReference>
<evidence type="ECO:0000259" key="3">
    <source>
        <dbReference type="PROSITE" id="PS50075"/>
    </source>
</evidence>
<dbReference type="GO" id="GO:0043041">
    <property type="term" value="P:amino acid activation for nonribosomal peptide biosynthetic process"/>
    <property type="evidence" value="ECO:0007669"/>
    <property type="project" value="TreeGrafter"/>
</dbReference>
<dbReference type="Proteomes" id="UP000241118">
    <property type="component" value="Unassembled WGS sequence"/>
</dbReference>
<dbReference type="InterPro" id="IPR009081">
    <property type="entry name" value="PP-bd_ACP"/>
</dbReference>
<name>A0A2P8IF02_SACCR</name>
<dbReference type="PROSITE" id="PS50075">
    <property type="entry name" value="CARRIER"/>
    <property type="match status" value="1"/>
</dbReference>
<dbReference type="SUPFAM" id="SSF47336">
    <property type="entry name" value="ACP-like"/>
    <property type="match status" value="1"/>
</dbReference>
<dbReference type="EMBL" id="PYAX01000002">
    <property type="protein sequence ID" value="PSL57045.1"/>
    <property type="molecule type" value="Genomic_DNA"/>
</dbReference>
<gene>
    <name evidence="4" type="ORF">B0I31_10222</name>
</gene>